<dbReference type="SUPFAM" id="SSF51161">
    <property type="entry name" value="Trimeric LpxA-like enzymes"/>
    <property type="match status" value="1"/>
</dbReference>
<organism evidence="4 5">
    <name type="scientific">Pseudomonas putida</name>
    <name type="common">Arthrobacter siderocapsulatus</name>
    <dbReference type="NCBI Taxonomy" id="303"/>
    <lineage>
        <taxon>Bacteria</taxon>
        <taxon>Pseudomonadati</taxon>
        <taxon>Pseudomonadota</taxon>
        <taxon>Gammaproteobacteria</taxon>
        <taxon>Pseudomonadales</taxon>
        <taxon>Pseudomonadaceae</taxon>
        <taxon>Pseudomonas</taxon>
    </lineage>
</organism>
<dbReference type="PANTHER" id="PTHR43300:SF12">
    <property type="entry name" value="CHLORAMPHENICOL ACETYLTRANSFERASE"/>
    <property type="match status" value="1"/>
</dbReference>
<dbReference type="InterPro" id="IPR050179">
    <property type="entry name" value="Trans_hexapeptide_repeat"/>
</dbReference>
<name>A0A7W2L189_PSEPU</name>
<dbReference type="InterPro" id="IPR011004">
    <property type="entry name" value="Trimer_LpxA-like_sf"/>
</dbReference>
<keyword evidence="2 4" id="KW-0808">Transferase</keyword>
<gene>
    <name evidence="4" type="ORF">H4C47_13065</name>
</gene>
<dbReference type="AlphaFoldDB" id="A0A7W2L189"/>
<keyword evidence="3" id="KW-0012">Acyltransferase</keyword>
<evidence type="ECO:0000256" key="1">
    <source>
        <dbReference type="ARBA" id="ARBA00007274"/>
    </source>
</evidence>
<evidence type="ECO:0000256" key="3">
    <source>
        <dbReference type="ARBA" id="ARBA00023315"/>
    </source>
</evidence>
<evidence type="ECO:0000313" key="5">
    <source>
        <dbReference type="Proteomes" id="UP000553948"/>
    </source>
</evidence>
<dbReference type="RefSeq" id="WP_176512649.1">
    <property type="nucleotide sequence ID" value="NZ_CP060529.1"/>
</dbReference>
<dbReference type="GO" id="GO:0016746">
    <property type="term" value="F:acyltransferase activity"/>
    <property type="evidence" value="ECO:0007669"/>
    <property type="project" value="UniProtKB-KW"/>
</dbReference>
<protein>
    <submittedName>
        <fullName evidence="4">CatB-related O-acetyltransferase</fullName>
    </submittedName>
</protein>
<evidence type="ECO:0000313" key="4">
    <source>
        <dbReference type="EMBL" id="MBA6116659.1"/>
    </source>
</evidence>
<reference evidence="4 5" key="1">
    <citation type="submission" date="2020-07" db="EMBL/GenBank/DDBJ databases">
        <title>Diversity of carbapenemase encoding genes among Pseudomonas putida group clinical isolates in a tertiary Brazilian hospital.</title>
        <authorList>
            <person name="Alberto-Lei F."/>
            <person name="Nodari C.S."/>
            <person name="Streling A.P."/>
            <person name="Paulino J.T."/>
            <person name="Bessa-Neto F.O."/>
            <person name="Cayo R."/>
            <person name="Gales A.C."/>
        </authorList>
    </citation>
    <scope>NUCLEOTIDE SEQUENCE [LARGE SCALE GENOMIC DNA]</scope>
    <source>
        <strain evidence="4 5">12464</strain>
    </source>
</reference>
<comment type="caution">
    <text evidence="4">The sequence shown here is derived from an EMBL/GenBank/DDBJ whole genome shotgun (WGS) entry which is preliminary data.</text>
</comment>
<dbReference type="Proteomes" id="UP000553948">
    <property type="component" value="Unassembled WGS sequence"/>
</dbReference>
<proteinExistence type="inferred from homology"/>
<dbReference type="PANTHER" id="PTHR43300">
    <property type="entry name" value="ACETYLTRANSFERASE"/>
    <property type="match status" value="1"/>
</dbReference>
<comment type="similarity">
    <text evidence="1">Belongs to the transferase hexapeptide repeat family.</text>
</comment>
<dbReference type="Gene3D" id="2.160.10.10">
    <property type="entry name" value="Hexapeptide repeat proteins"/>
    <property type="match status" value="1"/>
</dbReference>
<sequence length="251" mass="27402">MFNLIQSIKESRYKKRIRQLGGKIAGGSKTFNKVAEADIEAFVQLGHIHIESTRVSIGAHTYIRSHSRLSLVSSIGRFCSIGSGCVIGQEKNTHPSNWVSSHPFQYENNHLTYRPDQSFATIGHDVWMGEGATILEGVKVGTGAIVGTRALVTRDVPPYAIVGGNPAKIIRYRHPEGVISRLLDSRWWELDMATLKALPLDSPLAFLASIEKLNATQPARYTTLRVNRRSVTEVGIASSGPGKLSQAAGAK</sequence>
<dbReference type="EMBL" id="JACGDG010000010">
    <property type="protein sequence ID" value="MBA6116659.1"/>
    <property type="molecule type" value="Genomic_DNA"/>
</dbReference>
<evidence type="ECO:0000256" key="2">
    <source>
        <dbReference type="ARBA" id="ARBA00022679"/>
    </source>
</evidence>
<accession>A0A7W2L189</accession>
<dbReference type="CDD" id="cd03349">
    <property type="entry name" value="LbH_XAT"/>
    <property type="match status" value="1"/>
</dbReference>